<reference evidence="4" key="1">
    <citation type="submission" date="2016-10" db="EMBL/GenBank/DDBJ databases">
        <authorList>
            <person name="Varghese N."/>
            <person name="Submissions S."/>
        </authorList>
    </citation>
    <scope>NUCLEOTIDE SEQUENCE [LARGE SCALE GENOMIC DNA]</scope>
    <source>
        <strain evidence="4">DSM 217</strain>
    </source>
</reference>
<evidence type="ECO:0000256" key="2">
    <source>
        <dbReference type="SAM" id="SignalP"/>
    </source>
</evidence>
<dbReference type="Proteomes" id="UP000198816">
    <property type="component" value="Unassembled WGS sequence"/>
</dbReference>
<protein>
    <recommendedName>
        <fullName evidence="5">DUF5666 domain-containing protein</fullName>
    </recommendedName>
</protein>
<keyword evidence="2" id="KW-0732">Signal</keyword>
<evidence type="ECO:0008006" key="5">
    <source>
        <dbReference type="Google" id="ProtNLM"/>
    </source>
</evidence>
<dbReference type="STRING" id="1058.SAMN05421783_10878"/>
<feature type="region of interest" description="Disordered" evidence="1">
    <location>
        <begin position="49"/>
        <end position="103"/>
    </location>
</feature>
<feature type="chain" id="PRO_5011558451" description="DUF5666 domain-containing protein" evidence="2">
    <location>
        <begin position="27"/>
        <end position="103"/>
    </location>
</feature>
<keyword evidence="4" id="KW-1185">Reference proteome</keyword>
<evidence type="ECO:0000313" key="4">
    <source>
        <dbReference type="Proteomes" id="UP000198816"/>
    </source>
</evidence>
<organism evidence="3 4">
    <name type="scientific">Thiocapsa roseopersicina</name>
    <dbReference type="NCBI Taxonomy" id="1058"/>
    <lineage>
        <taxon>Bacteria</taxon>
        <taxon>Pseudomonadati</taxon>
        <taxon>Pseudomonadota</taxon>
        <taxon>Gammaproteobacteria</taxon>
        <taxon>Chromatiales</taxon>
        <taxon>Chromatiaceae</taxon>
        <taxon>Thiocapsa</taxon>
    </lineage>
</organism>
<gene>
    <name evidence="3" type="ORF">SAMN05421783_10878</name>
</gene>
<feature type="signal peptide" evidence="2">
    <location>
        <begin position="1"/>
        <end position="26"/>
    </location>
</feature>
<name>A0A1H2W8D9_THIRO</name>
<dbReference type="AlphaFoldDB" id="A0A1H2W8D9"/>
<evidence type="ECO:0000256" key="1">
    <source>
        <dbReference type="SAM" id="MobiDB-lite"/>
    </source>
</evidence>
<accession>A0A1H2W8D9</accession>
<sequence length="103" mass="10601">MSNPISKPIPFVAFALSALLVGPVLAQDNTNTTVQVGKVNINHTRQCGDTNDNATYQDGKVNINKTNQGGCKDRGNGKGQGGGAKADGTHPGKGRSALAARAR</sequence>
<evidence type="ECO:0000313" key="3">
    <source>
        <dbReference type="EMBL" id="SDW76534.1"/>
    </source>
</evidence>
<proteinExistence type="predicted"/>
<dbReference type="EMBL" id="FNNZ01000008">
    <property type="protein sequence ID" value="SDW76534.1"/>
    <property type="molecule type" value="Genomic_DNA"/>
</dbReference>